<feature type="domain" description="Glycosyltransferase 2-like" evidence="2">
    <location>
        <begin position="21"/>
        <end position="173"/>
    </location>
</feature>
<keyword evidence="4" id="KW-1185">Reference proteome</keyword>
<keyword evidence="1" id="KW-1133">Transmembrane helix</keyword>
<proteinExistence type="predicted"/>
<feature type="transmembrane region" description="Helical" evidence="1">
    <location>
        <begin position="241"/>
        <end position="263"/>
    </location>
</feature>
<sequence>MDRRPGGRKAELMPQPPRIAVLIPCHNEEVAIQQVVAGFRAALPDAVIYVYDNNSTDRTKEVAAAAGAVVRTERLQGKGNVVRRMFADIEADAYLLVDGDGTYDPADAPAMVRMLFDDRLDMVNGVRVTEAEAAYRPGHRLGNRVLTGMVRFAFGDHITDMLSGYRCFSRRFVKSFPALARGFETETEFTVHALELRLPVGEIRTAYCERPEGSESKLRTYRDGFRILYTIVTLLKRERPLAFFGSFSLLFLLLFLSFFIPVLEGYLATGLVPRLPTFVASVANLFLSALSLSCGLILDTVTQGRREAKRVAYLAMPAPRWPGASD</sequence>
<name>A0ABS3K6I4_9PROT</name>
<keyword evidence="1" id="KW-0472">Membrane</keyword>
<keyword evidence="1" id="KW-0812">Transmembrane</keyword>
<dbReference type="SUPFAM" id="SSF53448">
    <property type="entry name" value="Nucleotide-diphospho-sugar transferases"/>
    <property type="match status" value="1"/>
</dbReference>
<reference evidence="3 4" key="1">
    <citation type="submission" date="2020-09" db="EMBL/GenBank/DDBJ databases">
        <title>Roseomonas.</title>
        <authorList>
            <person name="Zhu W."/>
        </authorList>
    </citation>
    <scope>NUCLEOTIDE SEQUENCE [LARGE SCALE GENOMIC DNA]</scope>
    <source>
        <strain evidence="3 4">1311</strain>
    </source>
</reference>
<dbReference type="CDD" id="cd04179">
    <property type="entry name" value="DPM_DPG-synthase_like"/>
    <property type="match status" value="1"/>
</dbReference>
<dbReference type="InterPro" id="IPR029044">
    <property type="entry name" value="Nucleotide-diphossugar_trans"/>
</dbReference>
<organism evidence="3 4">
    <name type="scientific">Roseomonas marmotae</name>
    <dbReference type="NCBI Taxonomy" id="2768161"/>
    <lineage>
        <taxon>Bacteria</taxon>
        <taxon>Pseudomonadati</taxon>
        <taxon>Pseudomonadota</taxon>
        <taxon>Alphaproteobacteria</taxon>
        <taxon>Acetobacterales</taxon>
        <taxon>Roseomonadaceae</taxon>
        <taxon>Roseomonas</taxon>
    </lineage>
</organism>
<gene>
    <name evidence="3" type="ORF">IAI60_00420</name>
</gene>
<evidence type="ECO:0000259" key="2">
    <source>
        <dbReference type="Pfam" id="PF00535"/>
    </source>
</evidence>
<accession>A0ABS3K6I4</accession>
<dbReference type="InterPro" id="IPR001173">
    <property type="entry name" value="Glyco_trans_2-like"/>
</dbReference>
<evidence type="ECO:0000256" key="1">
    <source>
        <dbReference type="SAM" id="Phobius"/>
    </source>
</evidence>
<dbReference type="InterPro" id="IPR050256">
    <property type="entry name" value="Glycosyltransferase_2"/>
</dbReference>
<protein>
    <submittedName>
        <fullName evidence="3">Glycosyltransferase</fullName>
    </submittedName>
</protein>
<comment type="caution">
    <text evidence="3">The sequence shown here is derived from an EMBL/GenBank/DDBJ whole genome shotgun (WGS) entry which is preliminary data.</text>
</comment>
<dbReference type="PANTHER" id="PTHR48090:SF7">
    <property type="entry name" value="RFBJ PROTEIN"/>
    <property type="match status" value="1"/>
</dbReference>
<dbReference type="Pfam" id="PF00535">
    <property type="entry name" value="Glycos_transf_2"/>
    <property type="match status" value="1"/>
</dbReference>
<dbReference type="EMBL" id="JACTNF010000001">
    <property type="protein sequence ID" value="MBO1073066.1"/>
    <property type="molecule type" value="Genomic_DNA"/>
</dbReference>
<feature type="transmembrane region" description="Helical" evidence="1">
    <location>
        <begin position="275"/>
        <end position="298"/>
    </location>
</feature>
<dbReference type="Proteomes" id="UP001518990">
    <property type="component" value="Unassembled WGS sequence"/>
</dbReference>
<evidence type="ECO:0000313" key="4">
    <source>
        <dbReference type="Proteomes" id="UP001518990"/>
    </source>
</evidence>
<evidence type="ECO:0000313" key="3">
    <source>
        <dbReference type="EMBL" id="MBO1073066.1"/>
    </source>
</evidence>
<dbReference type="PANTHER" id="PTHR48090">
    <property type="entry name" value="UNDECAPRENYL-PHOSPHATE 4-DEOXY-4-FORMAMIDO-L-ARABINOSE TRANSFERASE-RELATED"/>
    <property type="match status" value="1"/>
</dbReference>
<dbReference type="Gene3D" id="3.90.550.10">
    <property type="entry name" value="Spore Coat Polysaccharide Biosynthesis Protein SpsA, Chain A"/>
    <property type="match status" value="1"/>
</dbReference>